<dbReference type="KEGG" id="vg:65066736"/>
<dbReference type="Proteomes" id="UP000224291">
    <property type="component" value="Segment"/>
</dbReference>
<dbReference type="GeneID" id="65066736"/>
<dbReference type="EMBL" id="KR560069">
    <property type="protein sequence ID" value="AKO61627.1"/>
    <property type="molecule type" value="Genomic_DNA"/>
</dbReference>
<proteinExistence type="predicted"/>
<accession>A0A0H4INN2</accession>
<sequence length="95" mass="10985">MYLAIEAANRLLTEEVECRPFKYQDQKKRFKVTVGITHLDDRAVHHSLAGALDAGWDADDSEEYMDGMRKLSRLEIGEQTWDIDGDIWTRVEDAK</sequence>
<evidence type="ECO:0000313" key="1">
    <source>
        <dbReference type="EMBL" id="AKO61627.1"/>
    </source>
</evidence>
<dbReference type="RefSeq" id="YP_010077820.1">
    <property type="nucleotide sequence ID" value="NC_054952.1"/>
</dbReference>
<evidence type="ECO:0000313" key="2">
    <source>
        <dbReference type="Proteomes" id="UP000224291"/>
    </source>
</evidence>
<reference evidence="1 2" key="1">
    <citation type="submission" date="2015-05" db="EMBL/GenBank/DDBJ databases">
        <authorList>
            <person name="Liu X."/>
            <person name="Tong Y."/>
            <person name="Huang Y."/>
            <person name="Fan H."/>
            <person name="An X."/>
            <person name="Mi Z."/>
            <person name="Zhang Z."/>
        </authorList>
    </citation>
    <scope>NUCLEOTIDE SEQUENCE [LARGE SCALE GENOMIC DNA]</scope>
</reference>
<name>A0A0H4INN2_9CAUD</name>
<organism evidence="1 2">
    <name type="scientific">Stenotrophomonas phage IME-SM1</name>
    <dbReference type="NCBI Taxonomy" id="1654717"/>
    <lineage>
        <taxon>Viruses</taxon>
        <taxon>Duplodnaviria</taxon>
        <taxon>Heunggongvirae</taxon>
        <taxon>Uroviricota</taxon>
        <taxon>Caudoviricetes</taxon>
        <taxon>Menderavirus</taxon>
        <taxon>Menderavirus IMESM1</taxon>
    </lineage>
</organism>
<keyword evidence="2" id="KW-1185">Reference proteome</keyword>
<protein>
    <submittedName>
        <fullName evidence="1">Uncharacterized protein</fullName>
    </submittedName>
</protein>